<evidence type="ECO:0000313" key="6">
    <source>
        <dbReference type="EMBL" id="ENO17289.1"/>
    </source>
</evidence>
<keyword evidence="7" id="KW-1185">Reference proteome</keyword>
<dbReference type="InterPro" id="IPR023908">
    <property type="entry name" value="xxxLxxG_rpt"/>
</dbReference>
<dbReference type="Proteomes" id="UP000013015">
    <property type="component" value="Unassembled WGS sequence"/>
</dbReference>
<feature type="transmembrane region" description="Helical" evidence="5">
    <location>
        <begin position="38"/>
        <end position="62"/>
    </location>
</feature>
<dbReference type="SUPFAM" id="SSF101967">
    <property type="entry name" value="Adhesin YadA, collagen-binding domain"/>
    <property type="match status" value="1"/>
</dbReference>
<comment type="caution">
    <text evidence="6">The sequence shown here is derived from an EMBL/GenBank/DDBJ whole genome shotgun (WGS) entry which is preliminary data.</text>
</comment>
<dbReference type="InterPro" id="IPR017500">
    <property type="entry name" value="Phage_infect_YhgE_N"/>
</dbReference>
<dbReference type="NCBIfam" id="TIGR03062">
    <property type="entry name" value="pip_yhgE_Cterm"/>
    <property type="match status" value="1"/>
</dbReference>
<dbReference type="eggNOG" id="COG1511">
    <property type="taxonomic scope" value="Bacteria"/>
</dbReference>
<dbReference type="InterPro" id="IPR051328">
    <property type="entry name" value="T7SS_ABC-Transporter"/>
</dbReference>
<dbReference type="AlphaFoldDB" id="N6WAN3"/>
<gene>
    <name evidence="6" type="ORF">HMPREF9004_1972</name>
</gene>
<evidence type="ECO:0000256" key="2">
    <source>
        <dbReference type="ARBA" id="ARBA00022692"/>
    </source>
</evidence>
<evidence type="ECO:0000313" key="7">
    <source>
        <dbReference type="Proteomes" id="UP000013015"/>
    </source>
</evidence>
<dbReference type="EMBL" id="AQHZ01000032">
    <property type="protein sequence ID" value="ENO17289.1"/>
    <property type="molecule type" value="Genomic_DNA"/>
</dbReference>
<sequence length="852" mass="88321">MDTRVYRFAWRDFRLAPLAVNIVRRDVMHMKKLNGSHLGNTIVIIAVLVIPLLYAGLLTLTYQDPTHRLGTMTAAIVNSDSPVTAELVNGEEETFSLGSELESALLEPRKGEDVGFTWKAMSAQEAESRMRTEDVRAILYIPEDFSKNVSRLATDERDEATTQELRLVTDDSINYLAGTMAQSVAEEMTNRINEHGATRIANHLILSIQSVRTGLVRAQEGADTLQQGSDTLSLGIADLQTGSVTLTSGLEVLDTGAHAALTGALELSSGLNRLAEGAQQTSAGSGDLADATVRLADGTASLTEQAGHMASGVGQLASGASSALNASGAIDEGAAAINEGAKRLDDALNRSEGGAPSLKEGAASVAGGLATVHSEMMEMDGFSLGAAIQSGEQLESSIASYSGTVDQLAAACAAAADQSTTCQALRELSAQSPNLNHGARQLNTALVAADTTLNEKLASMSEALVQLVSGAQSVSEGVGAAATGASQLSLGSSELSEAAHQLNSGLSAVSQGLSDLETKTPHLASGVEAVDAGAQRISDGTSQIFEALQSLSRGSSSAATNTSGLVSGLNELAQGTSSAAQGASALADGMSTAQLGASTLAKGSGTLSEQLDKGTNRIPLLNEAERSHSAEVAGKLVDVESDRLNGVVNNGAGFTPMFMSLSLWVGAIALFLILPALDKRPHAERWWKSATRPAATALFLAIGQAVIMMLVVNAVGELHAANILGLCAMAIATSLCFVAVNQACVAAFAFRGRFLSIVLLSLQITSMGATFPIETAPRFFQWIHPLLPMSYTQLSFRALISGGAGVDGTIEKTLMILFLWTVAAILVTFMAAKKRRGGCPLPVDNALAPTAA</sequence>
<feature type="transmembrane region" description="Helical" evidence="5">
    <location>
        <begin position="697"/>
        <end position="715"/>
    </location>
</feature>
<dbReference type="InterPro" id="IPR017501">
    <property type="entry name" value="Phage_infect_YhgE_C"/>
</dbReference>
<dbReference type="Gene3D" id="3.40.1710.10">
    <property type="entry name" value="abc type-2 transporter like domain"/>
    <property type="match status" value="1"/>
</dbReference>
<dbReference type="NCBIfam" id="TIGR03057">
    <property type="entry name" value="xxxLxxG_by_4"/>
    <property type="match status" value="1"/>
</dbReference>
<feature type="transmembrane region" description="Helical" evidence="5">
    <location>
        <begin position="657"/>
        <end position="677"/>
    </location>
</feature>
<organism evidence="6 7">
    <name type="scientific">Schaalia cardiffensis F0333</name>
    <dbReference type="NCBI Taxonomy" id="888050"/>
    <lineage>
        <taxon>Bacteria</taxon>
        <taxon>Bacillati</taxon>
        <taxon>Actinomycetota</taxon>
        <taxon>Actinomycetes</taxon>
        <taxon>Actinomycetales</taxon>
        <taxon>Actinomycetaceae</taxon>
        <taxon>Schaalia</taxon>
    </lineage>
</organism>
<dbReference type="PANTHER" id="PTHR43077:SF5">
    <property type="entry name" value="PHAGE INFECTION PROTEIN"/>
    <property type="match status" value="1"/>
</dbReference>
<keyword evidence="3 5" id="KW-1133">Transmembrane helix</keyword>
<dbReference type="InterPro" id="IPR011049">
    <property type="entry name" value="Serralysin-like_metalloprot_C"/>
</dbReference>
<accession>N6WAN3</accession>
<proteinExistence type="predicted"/>
<dbReference type="HOGENOM" id="CLU_004534_1_0_11"/>
<dbReference type="NCBIfam" id="TIGR03061">
    <property type="entry name" value="pip_yhgE_Nterm"/>
    <property type="match status" value="1"/>
</dbReference>
<feature type="transmembrane region" description="Helical" evidence="5">
    <location>
        <begin position="814"/>
        <end position="832"/>
    </location>
</feature>
<reference evidence="6 7" key="1">
    <citation type="submission" date="2013-03" db="EMBL/GenBank/DDBJ databases">
        <title>Reference genome for the Human Microbiome Project.</title>
        <authorList>
            <person name="Aqrawi P."/>
            <person name="Ayvaz T."/>
            <person name="Bess C."/>
            <person name="Blankenburg K."/>
            <person name="Coyle M."/>
            <person name="Deng J."/>
            <person name="Forbes L."/>
            <person name="Fowler G."/>
            <person name="Francisco L."/>
            <person name="Fu Q."/>
            <person name="Gibbs R."/>
            <person name="Gross S."/>
            <person name="Gubbala S."/>
            <person name="Hale W."/>
            <person name="Hemphill L."/>
            <person name="Highlander S."/>
            <person name="Hirani K."/>
            <person name="Jackson L."/>
            <person name="Jakkamsetti A."/>
            <person name="Javaid M."/>
            <person name="Jayaseelan J.C."/>
            <person name="Jiang H."/>
            <person name="Joshi V."/>
            <person name="Korchina V."/>
            <person name="Kovar C."/>
            <person name="Lara F."/>
            <person name="Lee S."/>
            <person name="Liu Y."/>
            <person name="Mata R."/>
            <person name="Mathew T."/>
            <person name="Munidasa M."/>
            <person name="Muzny D."/>
            <person name="Nazareth L."/>
            <person name="Ngo R."/>
            <person name="Nguyen L."/>
            <person name="Nguyen N."/>
            <person name="Okwuonu G."/>
            <person name="Ongeri F."/>
            <person name="Palculict T."/>
            <person name="Patil S."/>
            <person name="Petrosino J."/>
            <person name="Pham C."/>
            <person name="Pham P."/>
            <person name="Pu L.-L."/>
            <person name="Qin X."/>
            <person name="Qu J."/>
            <person name="Reid J."/>
            <person name="Ross M."/>
            <person name="Ruth R."/>
            <person name="Saada N."/>
            <person name="San Lucas F."/>
            <person name="Santibanez J."/>
            <person name="Shang Y."/>
            <person name="Simmons D."/>
            <person name="Song X.-Z."/>
            <person name="Tang L.-Y."/>
            <person name="Thornton R."/>
            <person name="Warren J."/>
            <person name="Weissenberger G."/>
            <person name="Wilczek-Boney K."/>
            <person name="Worley K."/>
            <person name="Youmans B."/>
            <person name="Zhang J."/>
            <person name="Zhang L."/>
            <person name="Zhao Z."/>
            <person name="Zhou C."/>
            <person name="Zhu D."/>
            <person name="Zhu Y."/>
        </authorList>
    </citation>
    <scope>NUCLEOTIDE SEQUENCE [LARGE SCALE GENOMIC DNA]</scope>
    <source>
        <strain evidence="6 7">F0333</strain>
    </source>
</reference>
<feature type="transmembrane region" description="Helical" evidence="5">
    <location>
        <begin position="721"/>
        <end position="740"/>
    </location>
</feature>
<protein>
    <submittedName>
        <fullName evidence="6">YhgE/Pip domain protein</fullName>
    </submittedName>
</protein>
<evidence type="ECO:0000256" key="4">
    <source>
        <dbReference type="ARBA" id="ARBA00023136"/>
    </source>
</evidence>
<feature type="transmembrane region" description="Helical" evidence="5">
    <location>
        <begin position="752"/>
        <end position="773"/>
    </location>
</feature>
<evidence type="ECO:0000256" key="5">
    <source>
        <dbReference type="SAM" id="Phobius"/>
    </source>
</evidence>
<name>N6WAN3_9ACTO</name>
<dbReference type="PATRIC" id="fig|888050.3.peg.1889"/>
<dbReference type="PANTHER" id="PTHR43077">
    <property type="entry name" value="TRANSPORT PERMEASE YVFS-RELATED"/>
    <property type="match status" value="1"/>
</dbReference>
<evidence type="ECO:0000256" key="3">
    <source>
        <dbReference type="ARBA" id="ARBA00022989"/>
    </source>
</evidence>
<keyword evidence="4 5" id="KW-0472">Membrane</keyword>
<evidence type="ECO:0000256" key="1">
    <source>
        <dbReference type="ARBA" id="ARBA00004141"/>
    </source>
</evidence>
<dbReference type="GO" id="GO:0016020">
    <property type="term" value="C:membrane"/>
    <property type="evidence" value="ECO:0007669"/>
    <property type="project" value="UniProtKB-SubCell"/>
</dbReference>
<comment type="subcellular location">
    <subcellularLocation>
        <location evidence="1">Membrane</location>
        <topology evidence="1">Multi-pass membrane protein</topology>
    </subcellularLocation>
</comment>
<keyword evidence="2 5" id="KW-0812">Transmembrane</keyword>
<dbReference type="STRING" id="888050.HMPREF9004_1972"/>